<dbReference type="InterPro" id="IPR050346">
    <property type="entry name" value="FMO-like"/>
</dbReference>
<evidence type="ECO:0000256" key="5">
    <source>
        <dbReference type="ARBA" id="ARBA00022857"/>
    </source>
</evidence>
<evidence type="ECO:0000256" key="7">
    <source>
        <dbReference type="ARBA" id="ARBA00023033"/>
    </source>
</evidence>
<comment type="similarity">
    <text evidence="2 8">Belongs to the FMO family.</text>
</comment>
<dbReference type="InterPro" id="IPR036188">
    <property type="entry name" value="FAD/NAD-bd_sf"/>
</dbReference>
<evidence type="ECO:0000256" key="2">
    <source>
        <dbReference type="ARBA" id="ARBA00009183"/>
    </source>
</evidence>
<sequence>MANSLKIAVIGAGVSGLTAARELQTESHQVVVFEKSHRLGGTWAYDPRTESDPLGTDPNRDVVHGSLYISLTTNLPRHLMSFTDFKFDEKVYDDPRMCPGHEEVLKFLEDFADRFKLSELIRLNTVVRRVEVVVVDSGVTKFVVESETSGVSSVEVFDAVVVCNGHNTQPRLATDIPGIETWSKKQIHSHNYREPESFRDQIVVVIGSGPSATDISREIATVAKEVHVSSRSPDVKVAKSEKFNNMWQHSKINCIKDDNVIFEDGFSLDADIICHCTGYQLHFPFLKTNGIISIQDKRIGPLYKHVFPPQLAPNLSFVGIPEESFTFPIIECQSRWIAQTLSHKVFLPSENEMLLDIERYYEELNEKGVPEHRTHYIGFQTSYIDWMFDQTGMALEKSLKDMFEYFNHCLISAGVDGYVDAFSRKYGSTGSC</sequence>
<dbReference type="Pfam" id="PF00743">
    <property type="entry name" value="FMO-like"/>
    <property type="match status" value="2"/>
</dbReference>
<dbReference type="GO" id="GO:0050660">
    <property type="term" value="F:flavin adenine dinucleotide binding"/>
    <property type="evidence" value="ECO:0007669"/>
    <property type="project" value="InterPro"/>
</dbReference>
<dbReference type="InterPro" id="IPR000960">
    <property type="entry name" value="Flavin_mOase"/>
</dbReference>
<dbReference type="InterPro" id="IPR020946">
    <property type="entry name" value="Flavin_mOase-like"/>
</dbReference>
<gene>
    <name evidence="9" type="ORF">SSX86_010814</name>
</gene>
<evidence type="ECO:0000313" key="10">
    <source>
        <dbReference type="Proteomes" id="UP001408789"/>
    </source>
</evidence>
<dbReference type="Gene3D" id="3.50.50.60">
    <property type="entry name" value="FAD/NAD(P)-binding domain"/>
    <property type="match status" value="2"/>
</dbReference>
<comment type="caution">
    <text evidence="9">The sequence shown here is derived from an EMBL/GenBank/DDBJ whole genome shotgun (WGS) entry which is preliminary data.</text>
</comment>
<evidence type="ECO:0000256" key="3">
    <source>
        <dbReference type="ARBA" id="ARBA00022630"/>
    </source>
</evidence>
<dbReference type="SUPFAM" id="SSF51905">
    <property type="entry name" value="FAD/NAD(P)-binding domain"/>
    <property type="match status" value="2"/>
</dbReference>
<name>A0AAP0DD66_9ASTR</name>
<organism evidence="9 10">
    <name type="scientific">Deinandra increscens subsp. villosa</name>
    <dbReference type="NCBI Taxonomy" id="3103831"/>
    <lineage>
        <taxon>Eukaryota</taxon>
        <taxon>Viridiplantae</taxon>
        <taxon>Streptophyta</taxon>
        <taxon>Embryophyta</taxon>
        <taxon>Tracheophyta</taxon>
        <taxon>Spermatophyta</taxon>
        <taxon>Magnoliopsida</taxon>
        <taxon>eudicotyledons</taxon>
        <taxon>Gunneridae</taxon>
        <taxon>Pentapetalae</taxon>
        <taxon>asterids</taxon>
        <taxon>campanulids</taxon>
        <taxon>Asterales</taxon>
        <taxon>Asteraceae</taxon>
        <taxon>Asteroideae</taxon>
        <taxon>Heliantheae alliance</taxon>
        <taxon>Madieae</taxon>
        <taxon>Madiinae</taxon>
        <taxon>Deinandra</taxon>
    </lineage>
</organism>
<keyword evidence="10" id="KW-1185">Reference proteome</keyword>
<dbReference type="PIRSF" id="PIRSF000332">
    <property type="entry name" value="FMO"/>
    <property type="match status" value="1"/>
</dbReference>
<comment type="cofactor">
    <cofactor evidence="1 8">
        <name>FAD</name>
        <dbReference type="ChEBI" id="CHEBI:57692"/>
    </cofactor>
</comment>
<keyword evidence="7 8" id="KW-0503">Monooxygenase</keyword>
<keyword evidence="4 8" id="KW-0274">FAD</keyword>
<dbReference type="EC" id="1.-.-.-" evidence="8"/>
<dbReference type="AlphaFoldDB" id="A0AAP0DD66"/>
<evidence type="ECO:0000256" key="1">
    <source>
        <dbReference type="ARBA" id="ARBA00001974"/>
    </source>
</evidence>
<evidence type="ECO:0000256" key="6">
    <source>
        <dbReference type="ARBA" id="ARBA00023002"/>
    </source>
</evidence>
<evidence type="ECO:0000313" key="9">
    <source>
        <dbReference type="EMBL" id="KAK9070412.1"/>
    </source>
</evidence>
<dbReference type="GO" id="GO:0004499">
    <property type="term" value="F:N,N-dimethylaniline monooxygenase activity"/>
    <property type="evidence" value="ECO:0007669"/>
    <property type="project" value="InterPro"/>
</dbReference>
<dbReference type="PRINTS" id="PR00370">
    <property type="entry name" value="FMOXYGENASE"/>
</dbReference>
<reference evidence="9 10" key="1">
    <citation type="submission" date="2024-04" db="EMBL/GenBank/DDBJ databases">
        <title>The reference genome of an endangered Asteraceae, Deinandra increscens subsp. villosa, native to the Central Coast of California.</title>
        <authorList>
            <person name="Guilliams M."/>
            <person name="Hasenstab-Lehman K."/>
            <person name="Meyer R."/>
            <person name="Mcevoy S."/>
        </authorList>
    </citation>
    <scope>NUCLEOTIDE SEQUENCE [LARGE SCALE GENOMIC DNA]</scope>
    <source>
        <tissue evidence="9">Leaf</tissue>
    </source>
</reference>
<protein>
    <recommendedName>
        <fullName evidence="8">Flavin-containing monooxygenase</fullName>
        <ecNumber evidence="8">1.-.-.-</ecNumber>
    </recommendedName>
</protein>
<evidence type="ECO:0000256" key="4">
    <source>
        <dbReference type="ARBA" id="ARBA00022827"/>
    </source>
</evidence>
<dbReference type="PANTHER" id="PTHR23023">
    <property type="entry name" value="DIMETHYLANILINE MONOOXYGENASE"/>
    <property type="match status" value="1"/>
</dbReference>
<keyword evidence="3 8" id="KW-0285">Flavoprotein</keyword>
<dbReference type="GO" id="GO:0050661">
    <property type="term" value="F:NADP binding"/>
    <property type="evidence" value="ECO:0007669"/>
    <property type="project" value="InterPro"/>
</dbReference>
<evidence type="ECO:0000256" key="8">
    <source>
        <dbReference type="RuleBase" id="RU361177"/>
    </source>
</evidence>
<keyword evidence="6 8" id="KW-0560">Oxidoreductase</keyword>
<keyword evidence="5" id="KW-0521">NADP</keyword>
<dbReference type="FunFam" id="3.50.50.60:FF:000138">
    <property type="entry name" value="Flavin-containing monooxygenase"/>
    <property type="match status" value="1"/>
</dbReference>
<dbReference type="Proteomes" id="UP001408789">
    <property type="component" value="Unassembled WGS sequence"/>
</dbReference>
<proteinExistence type="inferred from homology"/>
<dbReference type="EMBL" id="JBCNJP010000012">
    <property type="protein sequence ID" value="KAK9070412.1"/>
    <property type="molecule type" value="Genomic_DNA"/>
</dbReference>
<accession>A0AAP0DD66</accession>